<keyword evidence="4 5" id="KW-0443">Lipid metabolism</keyword>
<feature type="compositionally biased region" description="Basic and acidic residues" evidence="7">
    <location>
        <begin position="647"/>
        <end position="661"/>
    </location>
</feature>
<feature type="region of interest" description="Disordered" evidence="7">
    <location>
        <begin position="86"/>
        <end position="134"/>
    </location>
</feature>
<name>A0A6A6WFJ4_9PEZI</name>
<dbReference type="SMART" id="SM00022">
    <property type="entry name" value="PLAc"/>
    <property type="match status" value="1"/>
</dbReference>
<feature type="compositionally biased region" description="Basic and acidic residues" evidence="7">
    <location>
        <begin position="125"/>
        <end position="134"/>
    </location>
</feature>
<evidence type="ECO:0000256" key="1">
    <source>
        <dbReference type="ARBA" id="ARBA00008780"/>
    </source>
</evidence>
<dbReference type="GO" id="GO:0005829">
    <property type="term" value="C:cytosol"/>
    <property type="evidence" value="ECO:0007669"/>
    <property type="project" value="TreeGrafter"/>
</dbReference>
<gene>
    <name evidence="9" type="ORF">EJ05DRAFT_498624</name>
</gene>
<dbReference type="CDD" id="cd00147">
    <property type="entry name" value="cPLA2_like"/>
    <property type="match status" value="1"/>
</dbReference>
<dbReference type="Gene3D" id="3.40.1090.10">
    <property type="entry name" value="Cytosolic phospholipase A2 catalytic domain"/>
    <property type="match status" value="1"/>
</dbReference>
<dbReference type="SUPFAM" id="SSF52151">
    <property type="entry name" value="FabD/lysophospholipase-like"/>
    <property type="match status" value="1"/>
</dbReference>
<evidence type="ECO:0000256" key="3">
    <source>
        <dbReference type="ARBA" id="ARBA00022963"/>
    </source>
</evidence>
<dbReference type="EMBL" id="ML996568">
    <property type="protein sequence ID" value="KAF2760666.1"/>
    <property type="molecule type" value="Genomic_DNA"/>
</dbReference>
<keyword evidence="2 5" id="KW-0378">Hydrolase</keyword>
<dbReference type="Pfam" id="PF01735">
    <property type="entry name" value="PLA2_B"/>
    <property type="match status" value="1"/>
</dbReference>
<feature type="compositionally biased region" description="Basic and acidic residues" evidence="7">
    <location>
        <begin position="790"/>
        <end position="808"/>
    </location>
</feature>
<accession>A0A6A6WFJ4</accession>
<evidence type="ECO:0000313" key="9">
    <source>
        <dbReference type="EMBL" id="KAF2760666.1"/>
    </source>
</evidence>
<sequence length="808" mass="90118">MHRPHAVPAHRRIGFAARQYSTRTAHRHPEARPTHLSSAAHATAVAAAAGLLLYGQSHGHFEKVGVYFHQSQRKCDSSDRFSRWGREAPIIERSKDQRRKQTSTDAPAACVDGSGAQSPPSQTQRSEDSEGKRPWIDFESIGDKITNLLVPDWVKLLPEFITKLQNELSMAPGSLAEQIWWEAHDPESNPEIIWDAAVRVSNEICPQEKNFLDNRRHFTRKALASYLDLKEEDIHPNDIPVIAMCGSGGGLRALVAGASSYLSAQEAGLFDCVTYSAGVSGSCWMQALFYSSITGQNHQNLIRHLKSRLGVHIAFPPTALSLLNSAPTNKYLLGGLVEKLKGTPDAEFGLVDVYGLLLAARLLVPKGELAVHDADLKVSNQRRYTDGGKFPMPIYTAVRHEIPFQEQNETSVEAAKERAKREAWFQWFEITPYEFWCEEYEAGIPTWAMGRKFENGKTVWQNNGMVLPETRVPIMMGIWGSAFCATLSHYYKEIRPIVKSLSGFGGIDQLIAERDDDLVKIHPIDPATIPNFALGMQGALPTSVPKDVFESKYLELMDAGMSNNLPIYPLLRPGREVDIIIAFDASADVREDNWLKVVDGYARQRGIKGWPIGAGWPTVGETKEQINQEFESAQANTEADAQQKLAKAQDSDDKDSRPSANVEKDLGFCNVWIGTTEERTSADIPPTSHVVEEDWQLMTPNAGITVVYNPFVPNPSVPGINPSTSDFMSTWNFVYSPEEIESVVQLAKANFEEGAERTKRTVRAVYERKKKLRLETEKVTREARRRAKVRRGEGGKKLGQGDHADHFS</sequence>
<dbReference type="GO" id="GO:0004623">
    <property type="term" value="F:phospholipase A2 activity"/>
    <property type="evidence" value="ECO:0007669"/>
    <property type="project" value="TreeGrafter"/>
</dbReference>
<evidence type="ECO:0000259" key="8">
    <source>
        <dbReference type="PROSITE" id="PS51210"/>
    </source>
</evidence>
<feature type="compositionally biased region" description="Polar residues" evidence="7">
    <location>
        <begin position="115"/>
        <end position="124"/>
    </location>
</feature>
<evidence type="ECO:0000256" key="4">
    <source>
        <dbReference type="ARBA" id="ARBA00023098"/>
    </source>
</evidence>
<dbReference type="OrthoDB" id="6121437at2759"/>
<dbReference type="GO" id="GO:0004622">
    <property type="term" value="F:phosphatidylcholine lysophospholipase activity"/>
    <property type="evidence" value="ECO:0007669"/>
    <property type="project" value="UniProtKB-EC"/>
</dbReference>
<dbReference type="RefSeq" id="XP_033603117.1">
    <property type="nucleotide sequence ID" value="XM_033746711.1"/>
</dbReference>
<keyword evidence="3 5" id="KW-0442">Lipid degradation</keyword>
<dbReference type="InterPro" id="IPR002642">
    <property type="entry name" value="LysoPLipase_cat_dom"/>
</dbReference>
<dbReference type="EC" id="3.1.1.5" evidence="6"/>
<organism evidence="9 10">
    <name type="scientific">Pseudovirgaria hyperparasitica</name>
    <dbReference type="NCBI Taxonomy" id="470096"/>
    <lineage>
        <taxon>Eukaryota</taxon>
        <taxon>Fungi</taxon>
        <taxon>Dikarya</taxon>
        <taxon>Ascomycota</taxon>
        <taxon>Pezizomycotina</taxon>
        <taxon>Dothideomycetes</taxon>
        <taxon>Dothideomycetes incertae sedis</taxon>
        <taxon>Acrospermales</taxon>
        <taxon>Acrospermaceae</taxon>
        <taxon>Pseudovirgaria</taxon>
    </lineage>
</organism>
<proteinExistence type="inferred from homology"/>
<comment type="similarity">
    <text evidence="1 6">Belongs to the lysophospholipase family.</text>
</comment>
<dbReference type="GO" id="GO:0046475">
    <property type="term" value="P:glycerophospholipid catabolic process"/>
    <property type="evidence" value="ECO:0007669"/>
    <property type="project" value="TreeGrafter"/>
</dbReference>
<evidence type="ECO:0000256" key="6">
    <source>
        <dbReference type="RuleBase" id="RU362103"/>
    </source>
</evidence>
<protein>
    <recommendedName>
        <fullName evidence="6">Lysophospholipase</fullName>
        <ecNumber evidence="6">3.1.1.5</ecNumber>
    </recommendedName>
</protein>
<dbReference type="PROSITE" id="PS51210">
    <property type="entry name" value="PLA2C"/>
    <property type="match status" value="1"/>
</dbReference>
<dbReference type="GeneID" id="54487765"/>
<feature type="region of interest" description="Disordered" evidence="7">
    <location>
        <begin position="777"/>
        <end position="808"/>
    </location>
</feature>
<dbReference type="AlphaFoldDB" id="A0A6A6WFJ4"/>
<evidence type="ECO:0000256" key="2">
    <source>
        <dbReference type="ARBA" id="ARBA00022801"/>
    </source>
</evidence>
<dbReference type="PANTHER" id="PTHR10728">
    <property type="entry name" value="CYTOSOLIC PHOSPHOLIPASE A2"/>
    <property type="match status" value="1"/>
</dbReference>
<keyword evidence="10" id="KW-1185">Reference proteome</keyword>
<dbReference type="InterPro" id="IPR016035">
    <property type="entry name" value="Acyl_Trfase/lysoPLipase"/>
</dbReference>
<feature type="compositionally biased region" description="Basic and acidic residues" evidence="7">
    <location>
        <begin position="86"/>
        <end position="95"/>
    </location>
</feature>
<dbReference type="PANTHER" id="PTHR10728:SF40">
    <property type="entry name" value="PATATIN FAMILY PROTEIN"/>
    <property type="match status" value="1"/>
</dbReference>
<evidence type="ECO:0000256" key="5">
    <source>
        <dbReference type="PROSITE-ProRule" id="PRU00555"/>
    </source>
</evidence>
<dbReference type="Proteomes" id="UP000799437">
    <property type="component" value="Unassembled WGS sequence"/>
</dbReference>
<reference evidence="9" key="1">
    <citation type="journal article" date="2020" name="Stud. Mycol.">
        <title>101 Dothideomycetes genomes: a test case for predicting lifestyles and emergence of pathogens.</title>
        <authorList>
            <person name="Haridas S."/>
            <person name="Albert R."/>
            <person name="Binder M."/>
            <person name="Bloem J."/>
            <person name="Labutti K."/>
            <person name="Salamov A."/>
            <person name="Andreopoulos B."/>
            <person name="Baker S."/>
            <person name="Barry K."/>
            <person name="Bills G."/>
            <person name="Bluhm B."/>
            <person name="Cannon C."/>
            <person name="Castanera R."/>
            <person name="Culley D."/>
            <person name="Daum C."/>
            <person name="Ezra D."/>
            <person name="Gonzalez J."/>
            <person name="Henrissat B."/>
            <person name="Kuo A."/>
            <person name="Liang C."/>
            <person name="Lipzen A."/>
            <person name="Lutzoni F."/>
            <person name="Magnuson J."/>
            <person name="Mondo S."/>
            <person name="Nolan M."/>
            <person name="Ohm R."/>
            <person name="Pangilinan J."/>
            <person name="Park H.-J."/>
            <person name="Ramirez L."/>
            <person name="Alfaro M."/>
            <person name="Sun H."/>
            <person name="Tritt A."/>
            <person name="Yoshinaga Y."/>
            <person name="Zwiers L.-H."/>
            <person name="Turgeon B."/>
            <person name="Goodwin S."/>
            <person name="Spatafora J."/>
            <person name="Crous P."/>
            <person name="Grigoriev I."/>
        </authorList>
    </citation>
    <scope>NUCLEOTIDE SEQUENCE</scope>
    <source>
        <strain evidence="9">CBS 121739</strain>
    </source>
</reference>
<feature type="domain" description="PLA2c" evidence="8">
    <location>
        <begin position="188"/>
        <end position="797"/>
    </location>
</feature>
<evidence type="ECO:0000256" key="7">
    <source>
        <dbReference type="SAM" id="MobiDB-lite"/>
    </source>
</evidence>
<comment type="catalytic activity">
    <reaction evidence="6">
        <text>a 1-acyl-sn-glycero-3-phosphocholine + H2O = sn-glycerol 3-phosphocholine + a fatty acid + H(+)</text>
        <dbReference type="Rhea" id="RHEA:15177"/>
        <dbReference type="ChEBI" id="CHEBI:15377"/>
        <dbReference type="ChEBI" id="CHEBI:15378"/>
        <dbReference type="ChEBI" id="CHEBI:16870"/>
        <dbReference type="ChEBI" id="CHEBI:28868"/>
        <dbReference type="ChEBI" id="CHEBI:58168"/>
        <dbReference type="EC" id="3.1.1.5"/>
    </reaction>
</comment>
<feature type="region of interest" description="Disordered" evidence="7">
    <location>
        <begin position="631"/>
        <end position="661"/>
    </location>
</feature>
<evidence type="ECO:0000313" key="10">
    <source>
        <dbReference type="Proteomes" id="UP000799437"/>
    </source>
</evidence>